<feature type="transmembrane region" description="Helical" evidence="7">
    <location>
        <begin position="449"/>
        <end position="467"/>
    </location>
</feature>
<dbReference type="KEGG" id="mee:DA075_01575"/>
<dbReference type="OrthoDB" id="9807111at2"/>
<keyword evidence="3" id="KW-1003">Cell membrane</keyword>
<dbReference type="Pfam" id="PF04632">
    <property type="entry name" value="FUSC"/>
    <property type="match status" value="1"/>
</dbReference>
<feature type="transmembrane region" description="Helical" evidence="7">
    <location>
        <begin position="371"/>
        <end position="391"/>
    </location>
</feature>
<keyword evidence="2" id="KW-0813">Transport</keyword>
<evidence type="ECO:0000256" key="5">
    <source>
        <dbReference type="ARBA" id="ARBA00022989"/>
    </source>
</evidence>
<dbReference type="EMBL" id="CP028843">
    <property type="protein sequence ID" value="AWB19789.1"/>
    <property type="molecule type" value="Genomic_DNA"/>
</dbReference>
<evidence type="ECO:0000256" key="4">
    <source>
        <dbReference type="ARBA" id="ARBA00022692"/>
    </source>
</evidence>
<dbReference type="GO" id="GO:0005886">
    <property type="term" value="C:plasma membrane"/>
    <property type="evidence" value="ECO:0007669"/>
    <property type="project" value="UniProtKB-SubCell"/>
</dbReference>
<evidence type="ECO:0000256" key="2">
    <source>
        <dbReference type="ARBA" id="ARBA00022448"/>
    </source>
</evidence>
<feature type="transmembrane region" description="Helical" evidence="7">
    <location>
        <begin position="420"/>
        <end position="443"/>
    </location>
</feature>
<dbReference type="GO" id="GO:0022857">
    <property type="term" value="F:transmembrane transporter activity"/>
    <property type="evidence" value="ECO:0007669"/>
    <property type="project" value="InterPro"/>
</dbReference>
<dbReference type="PANTHER" id="PTHR30509:SF9">
    <property type="entry name" value="MULTIDRUG RESISTANCE PROTEIN MDTO"/>
    <property type="match status" value="1"/>
</dbReference>
<evidence type="ECO:0000256" key="7">
    <source>
        <dbReference type="SAM" id="Phobius"/>
    </source>
</evidence>
<feature type="transmembrane region" description="Helical" evidence="7">
    <location>
        <begin position="107"/>
        <end position="125"/>
    </location>
</feature>
<organism evidence="8 9">
    <name type="scientific">Methylobacterium currus</name>
    <dbReference type="NCBI Taxonomy" id="2051553"/>
    <lineage>
        <taxon>Bacteria</taxon>
        <taxon>Pseudomonadati</taxon>
        <taxon>Pseudomonadota</taxon>
        <taxon>Alphaproteobacteria</taxon>
        <taxon>Hyphomicrobiales</taxon>
        <taxon>Methylobacteriaceae</taxon>
        <taxon>Methylobacterium</taxon>
    </lineage>
</organism>
<name>A0A2R4WE62_9HYPH</name>
<proteinExistence type="predicted"/>
<keyword evidence="5 7" id="KW-1133">Transmembrane helix</keyword>
<keyword evidence="4 7" id="KW-0812">Transmembrane</keyword>
<comment type="subcellular location">
    <subcellularLocation>
        <location evidence="1">Cell membrane</location>
        <topology evidence="1">Multi-pass membrane protein</topology>
    </subcellularLocation>
</comment>
<evidence type="ECO:0000256" key="3">
    <source>
        <dbReference type="ARBA" id="ARBA00022475"/>
    </source>
</evidence>
<dbReference type="Proteomes" id="UP000244755">
    <property type="component" value="Chromosome 1"/>
</dbReference>
<feature type="transmembrane region" description="Helical" evidence="7">
    <location>
        <begin position="56"/>
        <end position="77"/>
    </location>
</feature>
<feature type="transmembrane region" description="Helical" evidence="7">
    <location>
        <begin position="6"/>
        <end position="29"/>
    </location>
</feature>
<evidence type="ECO:0000256" key="1">
    <source>
        <dbReference type="ARBA" id="ARBA00004651"/>
    </source>
</evidence>
<accession>A0A2R4WE62</accession>
<evidence type="ECO:0000313" key="8">
    <source>
        <dbReference type="EMBL" id="AWB19789.1"/>
    </source>
</evidence>
<evidence type="ECO:0000256" key="6">
    <source>
        <dbReference type="ARBA" id="ARBA00023136"/>
    </source>
</evidence>
<reference evidence="8 9" key="1">
    <citation type="submission" date="2018-04" db="EMBL/GenBank/DDBJ databases">
        <title>Methylobacterium sp. PR1016A genome.</title>
        <authorList>
            <person name="Park W."/>
        </authorList>
    </citation>
    <scope>NUCLEOTIDE SEQUENCE [LARGE SCALE GENOMIC DNA]</scope>
    <source>
        <strain evidence="8 9">PR1016A</strain>
    </source>
</reference>
<feature type="transmembrane region" description="Helical" evidence="7">
    <location>
        <begin position="83"/>
        <end position="100"/>
    </location>
</feature>
<protein>
    <submittedName>
        <fullName evidence="8">FUSC family protein</fullName>
    </submittedName>
</protein>
<dbReference type="InterPro" id="IPR006726">
    <property type="entry name" value="PHBA_efflux_AaeB/fusaric-R"/>
</dbReference>
<dbReference type="AlphaFoldDB" id="A0A2R4WE62"/>
<evidence type="ECO:0000313" key="9">
    <source>
        <dbReference type="Proteomes" id="UP000244755"/>
    </source>
</evidence>
<keyword evidence="9" id="KW-1185">Reference proteome</keyword>
<sequence length="685" mass="71830">MMLPGWRQWLFALKVSGAALLALGIALWVDLPRPYWAMATVYITMQPLSGATRSKALYRVVGTLIGVTAAVVMVPPLVNAPEVLTLALALWTAACLYLSLLDRSPRAYLFMLAGYTAALIGFPAVTSPETIFDTAVSRAEEITLGILCASLVASLVVPEPVGPVLAARVGAWLSEAGRWTGDVLSGIGEAPALRARRLRLAAEAAEIDALSTHLAYDTSAQSRAVPLVQLLRGRMLMLLPVLSSLADRIAALSGLSGLTPELRRLLADVEAWSAAGAPALEADALMARIEAADRPLSSRASSSPVSSAQVSWPALVRASLIDRLRELVAIGRDCRVLQDAIARGDGSVREPLAFASEFGGRAPRHRDHGMAFRSAIGAFLGIIACVVVWIATAWPDGATAAMMGAVLCCMFATQDDPVPAILSFATWTGIAAGAIGVLLFGVMPLVHDFVSLALVLAPVLILCGLLMTVPKLLPVGLALGVNGNALLAIQDRYSSEFGAYVNSSIALVGGIWIAAIVTRLVRSVGAEHGARRLVAASRADLARAARRRGHGDRAAFAHLMLDRLGLLVPRLAAAGPDSDLARIDTLAALRVGMNLVSLRRARHGLPPEAVAALDAALDAVASYYEGPRGPASGDLLRRIDAALARVEETDAAGRRDALLGLVGLRRALFPEAPPPGAALLAREAA</sequence>
<gene>
    <name evidence="8" type="ORF">DA075_01575</name>
</gene>
<feature type="transmembrane region" description="Helical" evidence="7">
    <location>
        <begin position="501"/>
        <end position="521"/>
    </location>
</feature>
<keyword evidence="6 7" id="KW-0472">Membrane</keyword>
<dbReference type="PANTHER" id="PTHR30509">
    <property type="entry name" value="P-HYDROXYBENZOIC ACID EFFLUX PUMP SUBUNIT-RELATED"/>
    <property type="match status" value="1"/>
</dbReference>